<dbReference type="GO" id="GO:0050435">
    <property type="term" value="P:amyloid-beta metabolic process"/>
    <property type="evidence" value="ECO:0007669"/>
    <property type="project" value="TreeGrafter"/>
</dbReference>
<dbReference type="PANTHER" id="PTHR47965">
    <property type="entry name" value="ASPARTYL PROTEASE-RELATED"/>
    <property type="match status" value="1"/>
</dbReference>
<keyword evidence="24" id="KW-0967">Endosome</keyword>
<evidence type="ECO:0000256" key="14">
    <source>
        <dbReference type="ARBA" id="ARBA00007447"/>
    </source>
</evidence>
<evidence type="ECO:0000256" key="7">
    <source>
        <dbReference type="ARBA" id="ARBA00004279"/>
    </source>
</evidence>
<keyword evidence="23 45" id="KW-0064">Aspartyl protease</keyword>
<accession>A0A9D3TGV3</accession>
<dbReference type="GO" id="GO:0005770">
    <property type="term" value="C:late endosome"/>
    <property type="evidence" value="ECO:0007669"/>
    <property type="project" value="UniProtKB-SubCell"/>
</dbReference>
<evidence type="ECO:0000259" key="48">
    <source>
        <dbReference type="PROSITE" id="PS51767"/>
    </source>
</evidence>
<evidence type="ECO:0000256" key="43">
    <source>
        <dbReference type="ARBA" id="ARBA00045551"/>
    </source>
</evidence>
<comment type="catalytic activity">
    <reaction evidence="1">
        <text>Broad endopeptidase specificity. Cleaves Glu-Val-Asn-Leu-|-Asp-Ala-Glu-Phe in the Swedish variant of Alzheimer's amyloid precursor protein.</text>
        <dbReference type="EC" id="3.4.23.46"/>
    </reaction>
</comment>
<evidence type="ECO:0000256" key="47">
    <source>
        <dbReference type="SAM" id="SignalP"/>
    </source>
</evidence>
<dbReference type="PANTHER" id="PTHR47965:SF69">
    <property type="entry name" value="BETA-SECRETASE 1"/>
    <property type="match status" value="1"/>
</dbReference>
<comment type="caution">
    <text evidence="49">The sequence shown here is derived from an EMBL/GenBank/DDBJ whole genome shotgun (WGS) entry which is preliminary data.</text>
</comment>
<dbReference type="GO" id="GO:0006509">
    <property type="term" value="P:membrane protein ectodomain proteolysis"/>
    <property type="evidence" value="ECO:0007669"/>
    <property type="project" value="TreeGrafter"/>
</dbReference>
<keyword evidence="31 46" id="KW-0472">Membrane</keyword>
<evidence type="ECO:0000256" key="24">
    <source>
        <dbReference type="ARBA" id="ARBA00022753"/>
    </source>
</evidence>
<evidence type="ECO:0000256" key="39">
    <source>
        <dbReference type="ARBA" id="ARBA00023329"/>
    </source>
</evidence>
<evidence type="ECO:0000256" key="12">
    <source>
        <dbReference type="ARBA" id="ARBA00004601"/>
    </source>
</evidence>
<dbReference type="GO" id="GO:0030659">
    <property type="term" value="C:cytoplasmic vesicle membrane"/>
    <property type="evidence" value="ECO:0007669"/>
    <property type="project" value="UniProtKB-SubCell"/>
</dbReference>
<dbReference type="Proteomes" id="UP001046870">
    <property type="component" value="Chromosome 3"/>
</dbReference>
<comment type="function">
    <text evidence="43">Responsible for the proteolytic processing of the amyloid precursor protein (APP). Cleaves at the N-terminus of the A-beta peptide sequence, between residues 671 and 672 of APP, leads to the generation and extracellular release of beta-cleaved soluble APP, and a corresponding cell-associated C-terminal fragment which is later released by gamma-secretase. Cleaves CHL1.</text>
</comment>
<evidence type="ECO:0000256" key="13">
    <source>
        <dbReference type="ARBA" id="ARBA00004603"/>
    </source>
</evidence>
<dbReference type="GO" id="GO:0005783">
    <property type="term" value="C:endoplasmic reticulum"/>
    <property type="evidence" value="ECO:0007669"/>
    <property type="project" value="UniProtKB-SubCell"/>
</dbReference>
<keyword evidence="25 45" id="KW-0378">Hydrolase</keyword>
<dbReference type="PROSITE" id="PS00141">
    <property type="entry name" value="ASP_PROTEASE"/>
    <property type="match status" value="1"/>
</dbReference>
<keyword evidence="21 46" id="KW-0812">Transmembrane</keyword>
<evidence type="ECO:0000256" key="4">
    <source>
        <dbReference type="ARBA" id="ARBA00004240"/>
    </source>
</evidence>
<evidence type="ECO:0000256" key="2">
    <source>
        <dbReference type="ARBA" id="ARBA00004156"/>
    </source>
</evidence>
<keyword evidence="20 45" id="KW-0645">Protease</keyword>
<keyword evidence="35" id="KW-0325">Glycoprotein</keyword>
<dbReference type="EMBL" id="JAFDVH010000003">
    <property type="protein sequence ID" value="KAG7483967.1"/>
    <property type="molecule type" value="Genomic_DNA"/>
</dbReference>
<dbReference type="FunFam" id="2.40.70.10:FF:000003">
    <property type="entry name" value="Beta-secretase 1"/>
    <property type="match status" value="1"/>
</dbReference>
<keyword evidence="18" id="KW-1017">Isopeptide bond</keyword>
<evidence type="ECO:0000256" key="18">
    <source>
        <dbReference type="ARBA" id="ARBA00022499"/>
    </source>
</evidence>
<evidence type="ECO:0000256" key="22">
    <source>
        <dbReference type="ARBA" id="ARBA00022729"/>
    </source>
</evidence>
<evidence type="ECO:0000256" key="17">
    <source>
        <dbReference type="ARBA" id="ARBA00022475"/>
    </source>
</evidence>
<comment type="similarity">
    <text evidence="14 45">Belongs to the peptidase A1 family.</text>
</comment>
<keyword evidence="30" id="KW-0333">Golgi apparatus</keyword>
<evidence type="ECO:0000256" key="37">
    <source>
        <dbReference type="ARBA" id="ARBA00023273"/>
    </source>
</evidence>
<feature type="chain" id="PRO_5039261035" description="Beta-secretase 1" evidence="47">
    <location>
        <begin position="25"/>
        <end position="503"/>
    </location>
</feature>
<dbReference type="GO" id="GO:0030425">
    <property type="term" value="C:dendrite"/>
    <property type="evidence" value="ECO:0007669"/>
    <property type="project" value="UniProtKB-SubCell"/>
</dbReference>
<keyword evidence="37" id="KW-0966">Cell projection</keyword>
<name>A0A9D3TGV3_MEGAT</name>
<dbReference type="GO" id="GO:0004190">
    <property type="term" value="F:aspartic-type endopeptidase activity"/>
    <property type="evidence" value="ECO:0007669"/>
    <property type="project" value="UniProtKB-KW"/>
</dbReference>
<dbReference type="InterPro" id="IPR009120">
    <property type="entry name" value="BACE1"/>
</dbReference>
<keyword evidence="29" id="KW-0007">Acetylation</keyword>
<dbReference type="GO" id="GO:0005769">
    <property type="term" value="C:early endosome"/>
    <property type="evidence" value="ECO:0007669"/>
    <property type="project" value="UniProtKB-SubCell"/>
</dbReference>
<evidence type="ECO:0000256" key="40">
    <source>
        <dbReference type="ARBA" id="ARBA00031276"/>
    </source>
</evidence>
<evidence type="ECO:0000256" key="44">
    <source>
        <dbReference type="PIRSR" id="PIRSR601461-1"/>
    </source>
</evidence>
<keyword evidence="19" id="KW-0597">Phosphoprotein</keyword>
<dbReference type="InterPro" id="IPR033121">
    <property type="entry name" value="PEPTIDASE_A1"/>
</dbReference>
<evidence type="ECO:0000256" key="3">
    <source>
        <dbReference type="ARBA" id="ARBA00004172"/>
    </source>
</evidence>
<evidence type="ECO:0000256" key="6">
    <source>
        <dbReference type="ARBA" id="ARBA00004251"/>
    </source>
</evidence>
<evidence type="ECO:0000256" key="5">
    <source>
        <dbReference type="ARBA" id="ARBA00004241"/>
    </source>
</evidence>
<evidence type="ECO:0000256" key="27">
    <source>
        <dbReference type="ARBA" id="ARBA00022843"/>
    </source>
</evidence>
<feature type="signal peptide" evidence="47">
    <location>
        <begin position="1"/>
        <end position="24"/>
    </location>
</feature>
<keyword evidence="50" id="KW-1185">Reference proteome</keyword>
<evidence type="ECO:0000256" key="28">
    <source>
        <dbReference type="ARBA" id="ARBA00022989"/>
    </source>
</evidence>
<evidence type="ECO:0000256" key="31">
    <source>
        <dbReference type="ARBA" id="ARBA00023136"/>
    </source>
</evidence>
<evidence type="ECO:0000256" key="42">
    <source>
        <dbReference type="ARBA" id="ARBA00032613"/>
    </source>
</evidence>
<keyword evidence="36" id="KW-0458">Lysosome</keyword>
<keyword evidence="22 47" id="KW-0732">Signal</keyword>
<evidence type="ECO:0000256" key="33">
    <source>
        <dbReference type="ARBA" id="ARBA00023145"/>
    </source>
</evidence>
<dbReference type="GO" id="GO:0005802">
    <property type="term" value="C:trans-Golgi network"/>
    <property type="evidence" value="ECO:0007669"/>
    <property type="project" value="TreeGrafter"/>
</dbReference>
<feature type="active site" evidence="44">
    <location>
        <position position="304"/>
    </location>
</feature>
<evidence type="ECO:0000256" key="9">
    <source>
        <dbReference type="ARBA" id="ARBA00004371"/>
    </source>
</evidence>
<evidence type="ECO:0000313" key="49">
    <source>
        <dbReference type="EMBL" id="KAG7483967.1"/>
    </source>
</evidence>
<keyword evidence="34" id="KW-1015">Disulfide bond</keyword>
<keyword evidence="27" id="KW-0832">Ubl conjugation</keyword>
<dbReference type="EC" id="3.4.23.46" evidence="15"/>
<dbReference type="GO" id="GO:0030424">
    <property type="term" value="C:axon"/>
    <property type="evidence" value="ECO:0007669"/>
    <property type="project" value="UniProtKB-SubCell"/>
</dbReference>
<evidence type="ECO:0000256" key="46">
    <source>
        <dbReference type="SAM" id="Phobius"/>
    </source>
</evidence>
<feature type="domain" description="Peptidase A1" evidence="48">
    <location>
        <begin position="90"/>
        <end position="431"/>
    </location>
</feature>
<evidence type="ECO:0000256" key="29">
    <source>
        <dbReference type="ARBA" id="ARBA00022990"/>
    </source>
</evidence>
<feature type="active site" evidence="44">
    <location>
        <position position="108"/>
    </location>
</feature>
<dbReference type="Pfam" id="PF00026">
    <property type="entry name" value="Asp"/>
    <property type="match status" value="1"/>
</dbReference>
<evidence type="ECO:0000256" key="45">
    <source>
        <dbReference type="RuleBase" id="RU000454"/>
    </source>
</evidence>
<dbReference type="PROSITE" id="PS51767">
    <property type="entry name" value="PEPTIDASE_A1"/>
    <property type="match status" value="1"/>
</dbReference>
<keyword evidence="28 46" id="KW-1133">Transmembrane helix</keyword>
<dbReference type="SUPFAM" id="SSF50630">
    <property type="entry name" value="Acid proteases"/>
    <property type="match status" value="1"/>
</dbReference>
<reference evidence="49" key="1">
    <citation type="submission" date="2021-01" db="EMBL/GenBank/DDBJ databases">
        <authorList>
            <person name="Zahm M."/>
            <person name="Roques C."/>
            <person name="Cabau C."/>
            <person name="Klopp C."/>
            <person name="Donnadieu C."/>
            <person name="Jouanno E."/>
            <person name="Lampietro C."/>
            <person name="Louis A."/>
            <person name="Herpin A."/>
            <person name="Echchiki A."/>
            <person name="Berthelot C."/>
            <person name="Parey E."/>
            <person name="Roest-Crollius H."/>
            <person name="Braasch I."/>
            <person name="Postlethwait J."/>
            <person name="Bobe J."/>
            <person name="Montfort J."/>
            <person name="Bouchez O."/>
            <person name="Begum T."/>
            <person name="Mejri S."/>
            <person name="Adams A."/>
            <person name="Chen W.-J."/>
            <person name="Guiguen Y."/>
        </authorList>
    </citation>
    <scope>NUCLEOTIDE SEQUENCE</scope>
    <source>
        <strain evidence="49">YG-15Mar2019-1</strain>
        <tissue evidence="49">Brain</tissue>
    </source>
</reference>
<dbReference type="InterPro" id="IPR009119">
    <property type="entry name" value="BACE"/>
</dbReference>
<dbReference type="InterPro" id="IPR001969">
    <property type="entry name" value="Aspartic_peptidase_AS"/>
</dbReference>
<dbReference type="GO" id="GO:0005886">
    <property type="term" value="C:plasma membrane"/>
    <property type="evidence" value="ECO:0007669"/>
    <property type="project" value="UniProtKB-SubCell"/>
</dbReference>
<evidence type="ECO:0000256" key="36">
    <source>
        <dbReference type="ARBA" id="ARBA00023228"/>
    </source>
</evidence>
<organism evidence="49 50">
    <name type="scientific">Megalops atlanticus</name>
    <name type="common">Tarpon</name>
    <name type="synonym">Clupea gigantea</name>
    <dbReference type="NCBI Taxonomy" id="7932"/>
    <lineage>
        <taxon>Eukaryota</taxon>
        <taxon>Metazoa</taxon>
        <taxon>Chordata</taxon>
        <taxon>Craniata</taxon>
        <taxon>Vertebrata</taxon>
        <taxon>Euteleostomi</taxon>
        <taxon>Actinopterygii</taxon>
        <taxon>Neopterygii</taxon>
        <taxon>Teleostei</taxon>
        <taxon>Elopiformes</taxon>
        <taxon>Megalopidae</taxon>
        <taxon>Megalops</taxon>
    </lineage>
</organism>
<keyword evidence="32" id="KW-0564">Palmitate</keyword>
<evidence type="ECO:0000256" key="21">
    <source>
        <dbReference type="ARBA" id="ARBA00022692"/>
    </source>
</evidence>
<dbReference type="PRINTS" id="PR01816">
    <property type="entry name" value="BACE1"/>
</dbReference>
<dbReference type="InterPro" id="IPR001461">
    <property type="entry name" value="Aspartic_peptidase_A1"/>
</dbReference>
<evidence type="ECO:0000256" key="10">
    <source>
        <dbReference type="ARBA" id="ARBA00004412"/>
    </source>
</evidence>
<sequence>MLASCVRWSLFLWTWYGLFPEINSDATNSEQHRYAPLTIRVPLILGLPSQRPPDLYRQDSAKAARERRQARGINFVPMVDNLRGKSGEGYYMEMAVGTPPQKLNFLVDTGSSNLAVGAVAHPFIQRYYHRSLSSSYRGLGQMVHVPYLQGRWEGQLGTELVSLPQIRNVSLRVNIAAITYSERFFISGSNWEGILGLAYAQIARPDETLEPFFDTVVRQIGVPNLFSLELCGTAYSQNYTRGSATIGGSMILGGVDPSLFVGEFWYTPVRQEWYYEVIIVRIDVNGQDLGMDCKEYNNDKSIVDSGTTNLRLPHKVFQAVVNSIKDVSSTQQFPSGFWVGEKLVCWLTGTTPWPIFPVISLYLMSENKNQSFRISILPQQYLRLVEKVASAGDDCYKFAISESDTGTVMGAIAMEGFYVVFDRQRQRIGFAVSSCHAHDELRRAFVEGPYHGVNLEDCGYSAKVEESALKIAAYVMVSICAIVAVLLCLRRSFRSAAPATSDH</sequence>
<gene>
    <name evidence="49" type="ORF">MATL_G00043950</name>
</gene>
<evidence type="ECO:0000256" key="26">
    <source>
        <dbReference type="ARBA" id="ARBA00022824"/>
    </source>
</evidence>
<evidence type="ECO:0000256" key="34">
    <source>
        <dbReference type="ARBA" id="ARBA00023157"/>
    </source>
</evidence>
<protein>
    <recommendedName>
        <fullName evidence="16">Beta-secretase 1</fullName>
        <ecNumber evidence="15">3.4.23.46</ecNumber>
    </recommendedName>
    <alternativeName>
        <fullName evidence="40">Beta-site amyloid precursor protein cleaving enzyme 1</fullName>
    </alternativeName>
    <alternativeName>
        <fullName evidence="41">Memapsin-2</fullName>
    </alternativeName>
    <alternativeName>
        <fullName evidence="42">Membrane-associated aspartic protease 2</fullName>
    </alternativeName>
</protein>
<dbReference type="GO" id="GO:0005764">
    <property type="term" value="C:lysosome"/>
    <property type="evidence" value="ECO:0007669"/>
    <property type="project" value="UniProtKB-SubCell"/>
</dbReference>
<dbReference type="PRINTS" id="PR01815">
    <property type="entry name" value="BACEFAMILY"/>
</dbReference>
<keyword evidence="26" id="KW-0256">Endoplasmic reticulum</keyword>
<evidence type="ECO:0000256" key="16">
    <source>
        <dbReference type="ARBA" id="ARBA00017314"/>
    </source>
</evidence>
<evidence type="ECO:0000256" key="41">
    <source>
        <dbReference type="ARBA" id="ARBA00032591"/>
    </source>
</evidence>
<proteinExistence type="inferred from homology"/>
<dbReference type="GO" id="GO:0045121">
    <property type="term" value="C:membrane raft"/>
    <property type="evidence" value="ECO:0007669"/>
    <property type="project" value="UniProtKB-SubCell"/>
</dbReference>
<evidence type="ECO:0000256" key="1">
    <source>
        <dbReference type="ARBA" id="ARBA00000187"/>
    </source>
</evidence>
<dbReference type="GO" id="GO:0055037">
    <property type="term" value="C:recycling endosome"/>
    <property type="evidence" value="ECO:0007669"/>
    <property type="project" value="UniProtKB-SubCell"/>
</dbReference>
<evidence type="ECO:0000256" key="23">
    <source>
        <dbReference type="ARBA" id="ARBA00022750"/>
    </source>
</evidence>
<dbReference type="AlphaFoldDB" id="A0A9D3TGV3"/>
<evidence type="ECO:0000256" key="38">
    <source>
        <dbReference type="ARBA" id="ARBA00023288"/>
    </source>
</evidence>
<dbReference type="GO" id="GO:0009986">
    <property type="term" value="C:cell surface"/>
    <property type="evidence" value="ECO:0007669"/>
    <property type="project" value="UniProtKB-SubCell"/>
</dbReference>
<dbReference type="OrthoDB" id="2747330at2759"/>
<evidence type="ECO:0000256" key="11">
    <source>
        <dbReference type="ARBA" id="ARBA00004489"/>
    </source>
</evidence>
<evidence type="ECO:0000256" key="30">
    <source>
        <dbReference type="ARBA" id="ARBA00023034"/>
    </source>
</evidence>
<evidence type="ECO:0000256" key="32">
    <source>
        <dbReference type="ARBA" id="ARBA00023139"/>
    </source>
</evidence>
<keyword evidence="33" id="KW-0865">Zymogen</keyword>
<keyword evidence="39" id="KW-0968">Cytoplasmic vesicle</keyword>
<dbReference type="InterPro" id="IPR021109">
    <property type="entry name" value="Peptidase_aspartic_dom_sf"/>
</dbReference>
<feature type="transmembrane region" description="Helical" evidence="46">
    <location>
        <begin position="471"/>
        <end position="489"/>
    </location>
</feature>
<evidence type="ECO:0000256" key="20">
    <source>
        <dbReference type="ARBA" id="ARBA00022670"/>
    </source>
</evidence>
<dbReference type="Gene3D" id="2.40.70.10">
    <property type="entry name" value="Acid Proteases"/>
    <property type="match status" value="2"/>
</dbReference>
<evidence type="ECO:0000256" key="8">
    <source>
        <dbReference type="ARBA" id="ARBA00004285"/>
    </source>
</evidence>
<evidence type="ECO:0000313" key="50">
    <source>
        <dbReference type="Proteomes" id="UP001046870"/>
    </source>
</evidence>
<evidence type="ECO:0000256" key="19">
    <source>
        <dbReference type="ARBA" id="ARBA00022553"/>
    </source>
</evidence>
<dbReference type="PRINTS" id="PR00792">
    <property type="entry name" value="PEPSIN"/>
</dbReference>
<keyword evidence="17" id="KW-1003">Cell membrane</keyword>
<evidence type="ECO:0000256" key="15">
    <source>
        <dbReference type="ARBA" id="ARBA00013261"/>
    </source>
</evidence>
<comment type="subcellular location">
    <subcellularLocation>
        <location evidence="6">Cell membrane</location>
        <topology evidence="6">Single-pass type I membrane protein</topology>
    </subcellularLocation>
    <subcellularLocation>
        <location evidence="11">Cell projection</location>
        <location evidence="11">Axon</location>
    </subcellularLocation>
    <subcellularLocation>
        <location evidence="7">Cell projection</location>
        <location evidence="7">Dendrite</location>
    </subcellularLocation>
    <subcellularLocation>
        <location evidence="5">Cell surface</location>
    </subcellularLocation>
    <subcellularLocation>
        <location evidence="2">Cytoplasmic vesicle membrane</location>
    </subcellularLocation>
    <subcellularLocation>
        <location evidence="10">Early endosome</location>
    </subcellularLocation>
    <subcellularLocation>
        <location evidence="4">Endoplasmic reticulum</location>
    </subcellularLocation>
    <subcellularLocation>
        <location evidence="12">Golgi apparatus</location>
        <location evidence="12">trans-Golgi network</location>
    </subcellularLocation>
    <subcellularLocation>
        <location evidence="13">Late endosome</location>
    </subcellularLocation>
    <subcellularLocation>
        <location evidence="9">Lysosome</location>
    </subcellularLocation>
    <subcellularLocation>
        <location evidence="8">Membrane raft</location>
    </subcellularLocation>
    <subcellularLocation>
        <location evidence="3">Recycling endosome</location>
    </subcellularLocation>
</comment>
<evidence type="ECO:0000256" key="25">
    <source>
        <dbReference type="ARBA" id="ARBA00022801"/>
    </source>
</evidence>
<dbReference type="FunFam" id="2.40.70.10:FF:000007">
    <property type="entry name" value="Beta-secretase 1"/>
    <property type="match status" value="1"/>
</dbReference>
<evidence type="ECO:0000256" key="35">
    <source>
        <dbReference type="ARBA" id="ARBA00023180"/>
    </source>
</evidence>
<keyword evidence="38" id="KW-0449">Lipoprotein</keyword>